<keyword evidence="7" id="KW-0228">DNA excision</keyword>
<dbReference type="PROSITE" id="PS00211">
    <property type="entry name" value="ABC_TRANSPORTER_1"/>
    <property type="match status" value="1"/>
</dbReference>
<dbReference type="FunFam" id="1.20.1580.10:FF:000002">
    <property type="entry name" value="UvrABC system protein A"/>
    <property type="match status" value="1"/>
</dbReference>
<feature type="domain" description="ABC transporter" evidence="17">
    <location>
        <begin position="536"/>
        <end position="868"/>
    </location>
</feature>
<keyword evidence="3" id="KW-0479">Metal-binding</keyword>
<dbReference type="GO" id="GO:0008270">
    <property type="term" value="F:zinc ion binding"/>
    <property type="evidence" value="ECO:0007669"/>
    <property type="project" value="UniProtKB-KW"/>
</dbReference>
<keyword evidence="9" id="KW-0862">Zinc</keyword>
<dbReference type="GO" id="GO:0005524">
    <property type="term" value="F:ATP binding"/>
    <property type="evidence" value="ECO:0007669"/>
    <property type="project" value="UniProtKB-KW"/>
</dbReference>
<evidence type="ECO:0000256" key="9">
    <source>
        <dbReference type="ARBA" id="ARBA00022833"/>
    </source>
</evidence>
<accession>A0A660SNJ4</accession>
<sequence>IYAEGQRRYIESLSAYARQFLGMMEKPDVDYIEGLSPAIAIQQRTMSRNPRSTVGTITEIHDYLRLLFTHIGIPHCPKCGRNITAQSHDEILESIMKIPEGTRMMVLAPVVKDKKGEFKAFLKKLQSKGYVRVRVDDIIYSLDNRIKIDPKKHHNIEIIIDRLIMKDSIKRRLSDSLNIALNESGGTVIIYTPQDKKDKFFSEHFACPYCNINLSEITPKTFSFNSPYGACPTCNGLGTEMVLDIDLVVDMDRSIPEGAIIPFANSNKNMYTLRKLAKKYEVNINTQFKKLPDDFKNAVLYGDNVYIGVTDYLIRKYNTIDSDWLRYEIEKYMVIKPCSACNGKRLKCESLAITVNKLNVADISEMPINESLAFFKNKIKLTDKEKAISKQILNEITKRLSFLNNVGLSYLTLLRRTDSLSGGEEQRVRLATQIGSGLTGVLYILDEPSIGLHQRDNKMLLNTLLHLRDLGNTVIVVEHDEETIRTADHILDLGPGAGHFGGEIVGQGTVKDLIDSKKSLTGEYLSGKRKIKKPKKRRSGINKQLTIIGANENNLKNIDVSFPLGTLICITGVSGSGKSSLIFDILFNALKRYFYFSRTAVGEHSEIKGAKYIDKVISIDQNPIGRTSRSNPITYTGGFTPIRELFASTKEAKIRGYSLSRFSFNVKGGRCEACTGEGLIKKEMHFLPDIYVICDVCKGKRYNKDTLEVKYKEKNIYDVLDMTVKEAQKFFEDIPRINKKLQLLVDVGLGYTKLGQPAPTLSGGEAQRIKLAKELSKVATGNTIYLLDEPTTGLHFEDINMLLSVLDRLVDKGNTVIVIEHNLDVIKSADYVIDLGPYGGKEGGYIVAKGTPEEIAKTKKSFTGQYLKSVL</sequence>
<dbReference type="Gene3D" id="1.20.1580.10">
    <property type="entry name" value="ABC transporter ATPase like domain"/>
    <property type="match status" value="4"/>
</dbReference>
<evidence type="ECO:0000256" key="10">
    <source>
        <dbReference type="ARBA" id="ARBA00022840"/>
    </source>
</evidence>
<dbReference type="InterPro" id="IPR004602">
    <property type="entry name" value="UvrA"/>
</dbReference>
<keyword evidence="5" id="KW-0547">Nucleotide-binding</keyword>
<dbReference type="GO" id="GO:0016887">
    <property type="term" value="F:ATP hydrolysis activity"/>
    <property type="evidence" value="ECO:0007669"/>
    <property type="project" value="InterPro"/>
</dbReference>
<evidence type="ECO:0000256" key="5">
    <source>
        <dbReference type="ARBA" id="ARBA00022741"/>
    </source>
</evidence>
<dbReference type="Proteomes" id="UP000271125">
    <property type="component" value="Unassembled WGS sequence"/>
</dbReference>
<dbReference type="PANTHER" id="PTHR43152">
    <property type="entry name" value="UVRABC SYSTEM PROTEIN A"/>
    <property type="match status" value="1"/>
</dbReference>
<dbReference type="Gene3D" id="3.30.190.20">
    <property type="match status" value="1"/>
</dbReference>
<gene>
    <name evidence="18" type="ORF">DRP43_01110</name>
</gene>
<comment type="similarity">
    <text evidence="14">Belongs to the ABC transporter superfamily. UvrA family.</text>
</comment>
<evidence type="ECO:0000256" key="8">
    <source>
        <dbReference type="ARBA" id="ARBA00022771"/>
    </source>
</evidence>
<dbReference type="PROSITE" id="PS50893">
    <property type="entry name" value="ABC_TRANSPORTER_2"/>
    <property type="match status" value="1"/>
</dbReference>
<name>A0A660SNJ4_UNCT6</name>
<dbReference type="Gene3D" id="1.10.8.280">
    <property type="entry name" value="ABC transporter ATPase domain-like"/>
    <property type="match status" value="2"/>
</dbReference>
<evidence type="ECO:0000256" key="13">
    <source>
        <dbReference type="ARBA" id="ARBA00023204"/>
    </source>
</evidence>
<dbReference type="SUPFAM" id="SSF52540">
    <property type="entry name" value="P-loop containing nucleoside triphosphate hydrolases"/>
    <property type="match status" value="2"/>
</dbReference>
<dbReference type="NCBIfam" id="NF001503">
    <property type="entry name" value="PRK00349.1"/>
    <property type="match status" value="1"/>
</dbReference>
<dbReference type="GO" id="GO:0009380">
    <property type="term" value="C:excinuclease repair complex"/>
    <property type="evidence" value="ECO:0007669"/>
    <property type="project" value="InterPro"/>
</dbReference>
<dbReference type="GO" id="GO:0006289">
    <property type="term" value="P:nucleotide-excision repair"/>
    <property type="evidence" value="ECO:0007669"/>
    <property type="project" value="InterPro"/>
</dbReference>
<dbReference type="Pfam" id="PF17760">
    <property type="entry name" value="UvrA_inter"/>
    <property type="match status" value="1"/>
</dbReference>
<organism evidence="18 19">
    <name type="scientific">candidate division TA06 bacterium</name>
    <dbReference type="NCBI Taxonomy" id="2250710"/>
    <lineage>
        <taxon>Bacteria</taxon>
        <taxon>Bacteria division TA06</taxon>
    </lineage>
</organism>
<protein>
    <recommendedName>
        <fullName evidence="15">UvrABC system protein A</fullName>
    </recommendedName>
    <alternativeName>
        <fullName evidence="16">Excinuclease ABC subunit A</fullName>
    </alternativeName>
</protein>
<keyword evidence="8" id="KW-0863">Zinc-finger</keyword>
<dbReference type="GO" id="GO:0005737">
    <property type="term" value="C:cytoplasm"/>
    <property type="evidence" value="ECO:0007669"/>
    <property type="project" value="UniProtKB-SubCell"/>
</dbReference>
<evidence type="ECO:0000256" key="3">
    <source>
        <dbReference type="ARBA" id="ARBA00022723"/>
    </source>
</evidence>
<evidence type="ECO:0000256" key="6">
    <source>
        <dbReference type="ARBA" id="ARBA00022763"/>
    </source>
</evidence>
<dbReference type="NCBIfam" id="TIGR00630">
    <property type="entry name" value="uvra"/>
    <property type="match status" value="1"/>
</dbReference>
<evidence type="ECO:0000256" key="7">
    <source>
        <dbReference type="ARBA" id="ARBA00022769"/>
    </source>
</evidence>
<dbReference type="CDD" id="cd03271">
    <property type="entry name" value="ABC_UvrA_II"/>
    <property type="match status" value="1"/>
</dbReference>
<dbReference type="PANTHER" id="PTHR43152:SF3">
    <property type="entry name" value="UVRABC SYSTEM PROTEIN A"/>
    <property type="match status" value="1"/>
</dbReference>
<keyword evidence="12" id="KW-0238">DNA-binding</keyword>
<evidence type="ECO:0000313" key="19">
    <source>
        <dbReference type="Proteomes" id="UP000271125"/>
    </source>
</evidence>
<dbReference type="GO" id="GO:0003677">
    <property type="term" value="F:DNA binding"/>
    <property type="evidence" value="ECO:0007669"/>
    <property type="project" value="UniProtKB-KW"/>
</dbReference>
<keyword evidence="6" id="KW-0227">DNA damage</keyword>
<keyword evidence="10" id="KW-0067">ATP-binding</keyword>
<evidence type="ECO:0000256" key="15">
    <source>
        <dbReference type="ARBA" id="ARBA00039316"/>
    </source>
</evidence>
<dbReference type="GO" id="GO:0004518">
    <property type="term" value="F:nuclease activity"/>
    <property type="evidence" value="ECO:0007669"/>
    <property type="project" value="UniProtKB-KW"/>
</dbReference>
<evidence type="ECO:0000256" key="1">
    <source>
        <dbReference type="ARBA" id="ARBA00004496"/>
    </source>
</evidence>
<dbReference type="Pfam" id="PF17755">
    <property type="entry name" value="UvrA_DNA-bind"/>
    <property type="match status" value="1"/>
</dbReference>
<dbReference type="InterPro" id="IPR017871">
    <property type="entry name" value="ABC_transporter-like_CS"/>
</dbReference>
<evidence type="ECO:0000256" key="16">
    <source>
        <dbReference type="ARBA" id="ARBA00042156"/>
    </source>
</evidence>
<comment type="caution">
    <text evidence="18">The sequence shown here is derived from an EMBL/GenBank/DDBJ whole genome shotgun (WGS) entry which is preliminary data.</text>
</comment>
<keyword evidence="13" id="KW-0234">DNA repair</keyword>
<reference evidence="18 19" key="1">
    <citation type="submission" date="2018-06" db="EMBL/GenBank/DDBJ databases">
        <title>Extensive metabolic versatility and redundancy in microbially diverse, dynamic hydrothermal sediments.</title>
        <authorList>
            <person name="Dombrowski N."/>
            <person name="Teske A."/>
            <person name="Baker B.J."/>
        </authorList>
    </citation>
    <scope>NUCLEOTIDE SEQUENCE [LARGE SCALE GENOMIC DNA]</scope>
    <source>
        <strain evidence="18">B10_G13</strain>
    </source>
</reference>
<evidence type="ECO:0000256" key="4">
    <source>
        <dbReference type="ARBA" id="ARBA00022737"/>
    </source>
</evidence>
<feature type="non-terminal residue" evidence="18">
    <location>
        <position position="1"/>
    </location>
</feature>
<proteinExistence type="inferred from homology"/>
<dbReference type="EMBL" id="QNBD01000032">
    <property type="protein sequence ID" value="RKX72293.1"/>
    <property type="molecule type" value="Genomic_DNA"/>
</dbReference>
<dbReference type="AlphaFoldDB" id="A0A660SNJ4"/>
<keyword evidence="4" id="KW-0677">Repeat</keyword>
<keyword evidence="2" id="KW-0963">Cytoplasm</keyword>
<comment type="subcellular location">
    <subcellularLocation>
        <location evidence="1">Cytoplasm</location>
    </subcellularLocation>
</comment>
<dbReference type="Gene3D" id="3.40.50.300">
    <property type="entry name" value="P-loop containing nucleotide triphosphate hydrolases"/>
    <property type="match status" value="3"/>
</dbReference>
<dbReference type="InterPro" id="IPR027417">
    <property type="entry name" value="P-loop_NTPase"/>
</dbReference>
<keyword evidence="11" id="KW-0267">Excision nuclease</keyword>
<evidence type="ECO:0000256" key="12">
    <source>
        <dbReference type="ARBA" id="ARBA00023125"/>
    </source>
</evidence>
<evidence type="ECO:0000256" key="11">
    <source>
        <dbReference type="ARBA" id="ARBA00022881"/>
    </source>
</evidence>
<dbReference type="InterPro" id="IPR003439">
    <property type="entry name" value="ABC_transporter-like_ATP-bd"/>
</dbReference>
<evidence type="ECO:0000313" key="18">
    <source>
        <dbReference type="EMBL" id="RKX72293.1"/>
    </source>
</evidence>
<dbReference type="InterPro" id="IPR041552">
    <property type="entry name" value="UvrA_DNA-bd"/>
</dbReference>
<dbReference type="InterPro" id="IPR041102">
    <property type="entry name" value="UvrA_inter"/>
</dbReference>
<evidence type="ECO:0000256" key="14">
    <source>
        <dbReference type="ARBA" id="ARBA00038000"/>
    </source>
</evidence>
<evidence type="ECO:0000259" key="17">
    <source>
        <dbReference type="PROSITE" id="PS50893"/>
    </source>
</evidence>
<evidence type="ECO:0000256" key="2">
    <source>
        <dbReference type="ARBA" id="ARBA00022490"/>
    </source>
</evidence>